<name>A0A1G5V8H9_9BACT</name>
<dbReference type="STRING" id="279824.SAMN03080617_00349"/>
<keyword evidence="3" id="KW-1185">Reference proteome</keyword>
<gene>
    <name evidence="2" type="ORF">SAMN03080617_00349</name>
</gene>
<proteinExistence type="predicted"/>
<evidence type="ECO:0000313" key="2">
    <source>
        <dbReference type="EMBL" id="SDA42172.1"/>
    </source>
</evidence>
<dbReference type="EMBL" id="FMXE01000003">
    <property type="protein sequence ID" value="SDA42172.1"/>
    <property type="molecule type" value="Genomic_DNA"/>
</dbReference>
<organism evidence="2 3">
    <name type="scientific">Algoriphagus alkaliphilus</name>
    <dbReference type="NCBI Taxonomy" id="279824"/>
    <lineage>
        <taxon>Bacteria</taxon>
        <taxon>Pseudomonadati</taxon>
        <taxon>Bacteroidota</taxon>
        <taxon>Cytophagia</taxon>
        <taxon>Cytophagales</taxon>
        <taxon>Cyclobacteriaceae</taxon>
        <taxon>Algoriphagus</taxon>
    </lineage>
</organism>
<accession>A0A1G5V8H9</accession>
<evidence type="ECO:0008006" key="4">
    <source>
        <dbReference type="Google" id="ProtNLM"/>
    </source>
</evidence>
<evidence type="ECO:0000256" key="1">
    <source>
        <dbReference type="SAM" id="SignalP"/>
    </source>
</evidence>
<feature type="signal peptide" evidence="1">
    <location>
        <begin position="1"/>
        <end position="19"/>
    </location>
</feature>
<feature type="chain" id="PRO_5011534280" description="DUF4468 domain-containing protein" evidence="1">
    <location>
        <begin position="20"/>
        <end position="124"/>
    </location>
</feature>
<keyword evidence="1" id="KW-0732">Signal</keyword>
<evidence type="ECO:0000313" key="3">
    <source>
        <dbReference type="Proteomes" id="UP000198756"/>
    </source>
</evidence>
<sequence length="124" mass="14670">MKKILLFSFLITLALPSQAQEGKATKEQTVEYIIDYFKSLWMITDRCEIRYSKVISVFEYEFSSFFTFFNNSKSALTIRMVGARNKVKIYDDARESPFEKEEEINYEYIIYLNKIKKIELVGSP</sequence>
<dbReference type="Proteomes" id="UP000198756">
    <property type="component" value="Unassembled WGS sequence"/>
</dbReference>
<reference evidence="3" key="1">
    <citation type="submission" date="2016-10" db="EMBL/GenBank/DDBJ databases">
        <authorList>
            <person name="Varghese N."/>
            <person name="Submissions S."/>
        </authorList>
    </citation>
    <scope>NUCLEOTIDE SEQUENCE [LARGE SCALE GENOMIC DNA]</scope>
    <source>
        <strain evidence="3">DSM 22703</strain>
    </source>
</reference>
<protein>
    <recommendedName>
        <fullName evidence="4">DUF4468 domain-containing protein</fullName>
    </recommendedName>
</protein>
<dbReference type="AlphaFoldDB" id="A0A1G5V8H9"/>
<dbReference type="RefSeq" id="WP_092728235.1">
    <property type="nucleotide sequence ID" value="NZ_FMXE01000003.1"/>
</dbReference>